<keyword evidence="1" id="KW-1133">Transmembrane helix</keyword>
<evidence type="ECO:0000313" key="2">
    <source>
        <dbReference type="EMBL" id="TLF76655.1"/>
    </source>
</evidence>
<protein>
    <submittedName>
        <fullName evidence="2">Uncharacterized protein</fullName>
    </submittedName>
</protein>
<keyword evidence="1" id="KW-0472">Membrane</keyword>
<dbReference type="EMBL" id="VBUT01000006">
    <property type="protein sequence ID" value="TLF76655.1"/>
    <property type="molecule type" value="Genomic_DNA"/>
</dbReference>
<comment type="caution">
    <text evidence="2">The sequence shown here is derived from an EMBL/GenBank/DDBJ whole genome shotgun (WGS) entry which is preliminary data.</text>
</comment>
<dbReference type="RefSeq" id="WP_138448823.1">
    <property type="nucleotide sequence ID" value="NZ_VBUT01000006.1"/>
</dbReference>
<dbReference type="Proteomes" id="UP000306378">
    <property type="component" value="Unassembled WGS sequence"/>
</dbReference>
<feature type="transmembrane region" description="Helical" evidence="1">
    <location>
        <begin position="28"/>
        <end position="49"/>
    </location>
</feature>
<proteinExistence type="predicted"/>
<dbReference type="AlphaFoldDB" id="A0A5R8NLW5"/>
<name>A0A5R8NLW5_9NOCA</name>
<organism evidence="2 3">
    <name type="scientific">Nocardia cyriacigeorgica</name>
    <dbReference type="NCBI Taxonomy" id="135487"/>
    <lineage>
        <taxon>Bacteria</taxon>
        <taxon>Bacillati</taxon>
        <taxon>Actinomycetota</taxon>
        <taxon>Actinomycetes</taxon>
        <taxon>Mycobacteriales</taxon>
        <taxon>Nocardiaceae</taxon>
        <taxon>Nocardia</taxon>
    </lineage>
</organism>
<reference evidence="2 3" key="1">
    <citation type="submission" date="2019-05" db="EMBL/GenBank/DDBJ databases">
        <title>Genomes sequences of two Nocardia cyriacigeorgica environmental isolates, type strains Nocardia asteroides ATCC 19247 and Nocardia cyriacigeorgica DSM 44484.</title>
        <authorList>
            <person name="Vautrin F."/>
            <person name="Bergeron E."/>
            <person name="Dubost A."/>
            <person name="Abrouk D."/>
            <person name="Rodriguez Nava V."/>
            <person name="Pujic P."/>
        </authorList>
    </citation>
    <scope>NUCLEOTIDE SEQUENCE [LARGE SCALE GENOMIC DNA]</scope>
    <source>
        <strain evidence="2 3">EML 446</strain>
    </source>
</reference>
<keyword evidence="1" id="KW-0812">Transmembrane</keyword>
<gene>
    <name evidence="2" type="ORF">FEK34_17270</name>
</gene>
<sequence>MFTRIAPAHRTGPSTGGIAAVLRRGSAAWLLILGTIAALTMTGTVPAGAQPPSSVDLQTTWEVHQRLSNTTDQPIGFRVKVTWRETNAANTIMSFNGFANTSTSWGEVVGGQIQGRLIRFTIHWSDGKTGVYQGSWFEDGHLRGSSREEGTGRTAEWWSKHKNWKLTPPPRR</sequence>
<accession>A0A5R8NLW5</accession>
<evidence type="ECO:0000256" key="1">
    <source>
        <dbReference type="SAM" id="Phobius"/>
    </source>
</evidence>
<evidence type="ECO:0000313" key="3">
    <source>
        <dbReference type="Proteomes" id="UP000306378"/>
    </source>
</evidence>